<evidence type="ECO:0000313" key="2">
    <source>
        <dbReference type="EMBL" id="KNC94154.1"/>
    </source>
</evidence>
<reference evidence="2 3" key="1">
    <citation type="journal article" date="2015" name="Appl. Environ. Microbiol.">
        <title>The Enterobacterium Trabulsiella odontotermitis Presents Novel Adaptations Related to Its Association with Fungus-Growing Termites.</title>
        <authorList>
            <person name="Sapountzis P."/>
            <person name="Gruntjes T."/>
            <person name="Otani S."/>
            <person name="Estevez J."/>
            <person name="da Costa R.R."/>
            <person name="Plunkett G.3rd."/>
            <person name="Perna N.T."/>
            <person name="Poulsen M."/>
        </authorList>
    </citation>
    <scope>NUCLEOTIDE SEQUENCE [LARGE SCALE GENOMIC DNA]</scope>
    <source>
        <strain evidence="2 3">12</strain>
    </source>
</reference>
<comment type="caution">
    <text evidence="2">The sequence shown here is derived from an EMBL/GenBank/DDBJ whole genome shotgun (WGS) entry which is preliminary data.</text>
</comment>
<dbReference type="GO" id="GO:0005198">
    <property type="term" value="F:structural molecule activity"/>
    <property type="evidence" value="ECO:0007669"/>
    <property type="project" value="InterPro"/>
</dbReference>
<keyword evidence="3" id="KW-1185">Reference proteome</keyword>
<evidence type="ECO:0000256" key="1">
    <source>
        <dbReference type="SAM" id="MobiDB-lite"/>
    </source>
</evidence>
<dbReference type="AlphaFoldDB" id="A0A0L0GZI6"/>
<dbReference type="NCBIfam" id="TIGR01539">
    <property type="entry name" value="portal_lambda"/>
    <property type="match status" value="1"/>
</dbReference>
<proteinExistence type="predicted"/>
<dbReference type="InterPro" id="IPR006429">
    <property type="entry name" value="Phage_lambda_portal"/>
</dbReference>
<dbReference type="Pfam" id="PF05136">
    <property type="entry name" value="Phage_portal_2"/>
    <property type="match status" value="1"/>
</dbReference>
<dbReference type="EMBL" id="JNGI01000032">
    <property type="protein sequence ID" value="KNC94154.1"/>
    <property type="molecule type" value="Genomic_DNA"/>
</dbReference>
<organism evidence="2 3">
    <name type="scientific">Trabulsiella odontotermitis</name>
    <dbReference type="NCBI Taxonomy" id="379893"/>
    <lineage>
        <taxon>Bacteria</taxon>
        <taxon>Pseudomonadati</taxon>
        <taxon>Pseudomonadota</taxon>
        <taxon>Gammaproteobacteria</taxon>
        <taxon>Enterobacterales</taxon>
        <taxon>Enterobacteriaceae</taxon>
        <taxon>Trabulsiella</taxon>
    </lineage>
</organism>
<sequence>MKQIQFLDRDGHPLPPSRPKLRGLNGSGRVSYDAADSFSDHLVNWQPWLWSPDNEINIYRDRIVSRVRDMVRNDGWAAGSVTRILDSSIGASFRPLLRADYRALRHISGNKAFDATWADDYGRAIEAAWRTWADDPNRYCDVERKKTVTQMLRTGFRHKLIDGDALAVMHYRTERLAPGKARYATAVQLVDPDRLSNPQQQFDLPHIRGGVEIDDDGVPVAYHIRKAHAGDWWSGEETMSWERIDRETPWGRAIVIHDFDADRAGQHRGSSLFAPIVQRLKMLTRYDQSELEAAILNAVFGAYITSPYDDQMVEAALDASGDTPLGAYQDLRVEFHNDRRLSLQSGSRLPILAPGEDITTVTAARPNSNFAAFESAVLRNCAAAIGISTQQLTQDWSDVNYSSARGAMLEAWKTLTRRRDDFAIGFAQPILMNFTEELHSLGEVPLPAGAPDFITARAAYSRARWMGPGRGWVDPVAEKKGAILGLDAGLSTLEMEIAENVGEDWEEFLDQRQNEVEACRKRGLPLPSWLQADQFAQDTIKEPETK</sequence>
<gene>
    <name evidence="2" type="ORF">GM31_15925</name>
</gene>
<dbReference type="Proteomes" id="UP000037393">
    <property type="component" value="Unassembled WGS sequence"/>
</dbReference>
<feature type="region of interest" description="Disordered" evidence="1">
    <location>
        <begin position="1"/>
        <end position="25"/>
    </location>
</feature>
<dbReference type="PATRIC" id="fig|379893.4.peg.3238"/>
<name>A0A0L0GZI6_9ENTR</name>
<evidence type="ECO:0000313" key="3">
    <source>
        <dbReference type="Proteomes" id="UP000037393"/>
    </source>
</evidence>
<protein>
    <submittedName>
        <fullName evidence="2">Capsid protein</fullName>
    </submittedName>
</protein>
<accession>A0A0L0GZI6</accession>
<dbReference type="GO" id="GO:0019068">
    <property type="term" value="P:virion assembly"/>
    <property type="evidence" value="ECO:0007669"/>
    <property type="project" value="InterPro"/>
</dbReference>